<dbReference type="Pfam" id="PF08487">
    <property type="entry name" value="VIT"/>
    <property type="match status" value="1"/>
</dbReference>
<evidence type="ECO:0000313" key="4">
    <source>
        <dbReference type="EMBL" id="MCT7942187.1"/>
    </source>
</evidence>
<keyword evidence="1" id="KW-0812">Transmembrane</keyword>
<dbReference type="InterPro" id="IPR013694">
    <property type="entry name" value="VIT"/>
</dbReference>
<feature type="domain" description="VWFA" evidence="2">
    <location>
        <begin position="328"/>
        <end position="502"/>
    </location>
</feature>
<dbReference type="NCBIfam" id="TIGR03788">
    <property type="entry name" value="marine_srt_targ"/>
    <property type="match status" value="1"/>
</dbReference>
<evidence type="ECO:0000259" key="3">
    <source>
        <dbReference type="PROSITE" id="PS51468"/>
    </source>
</evidence>
<keyword evidence="1" id="KW-0472">Membrane</keyword>
<sequence>MFAKLPFLFGLIGLLLPIVTNVSEASQNRYVDASKLSDEITQGVVSYRINGQSKQILALDTQVEMTVSGLINRVTVKQIFNNIEDGWINAKYVFPLPDNAAVDGMNLLIGERAIKGVIKPKHEAKKEFELAKQQGKQASLISQQRSNIFTTQLANIGPQQQVVVEITYLETLSYQDSMFNLRFPLVVAPRYRPDFQRNEYSETQQLVAPILNQVQQPSPSHKVSMNINIDSGFGQIQLSSLYHDIQQHHQGRLTNVVLQGNIPLDRDFVLQWHTDVGEEVAAAVFYQTGQTHQLSLGEKVEVSDHIYAMALLLPPSLVRKPQHQINRELILVIDTSGSMAGESIKQAKLALNLALTTLNPKDSFNIIDFNSSAQSLFAQAQVANNANLVKASRYIAALHADGGTEIAPALDKALASTINIDQQQPKLRQVIFITDGAVSNEAQLFEQISHQLHDARLFTVGIGSAPNSHFMERAATIGRGTFTYIGKLEEVEQQMTQLIEKISQPVLTDVELYHLDGSIPDYWPADIKDVYQQSPVAISFKLPADQLQPVIISGQINGQYWQTQLDFNTAEAAVGLDLVWANAKITSLEMSQDSVNRSRVEKQIEALALQYHLVSSATSLLAVDVTPINPHHVDKGEHQLGQLMPAGWQINSIQQGFLPQTATASKLWLLAGLSLLALTLLFGLWLKGKLPGQLFIIQSLDADHV</sequence>
<evidence type="ECO:0000313" key="5">
    <source>
        <dbReference type="Proteomes" id="UP001155546"/>
    </source>
</evidence>
<feature type="transmembrane region" description="Helical" evidence="1">
    <location>
        <begin position="667"/>
        <end position="686"/>
    </location>
</feature>
<evidence type="ECO:0000256" key="1">
    <source>
        <dbReference type="SAM" id="Phobius"/>
    </source>
</evidence>
<organism evidence="4 5">
    <name type="scientific">Shewanella holmiensis</name>
    <dbReference type="NCBI Taxonomy" id="2952222"/>
    <lineage>
        <taxon>Bacteria</taxon>
        <taxon>Pseudomonadati</taxon>
        <taxon>Pseudomonadota</taxon>
        <taxon>Gammaproteobacteria</taxon>
        <taxon>Alteromonadales</taxon>
        <taxon>Shewanellaceae</taxon>
        <taxon>Shewanella</taxon>
    </lineage>
</organism>
<dbReference type="InterPro" id="IPR036465">
    <property type="entry name" value="vWFA_dom_sf"/>
</dbReference>
<evidence type="ECO:0000259" key="2">
    <source>
        <dbReference type="PROSITE" id="PS50234"/>
    </source>
</evidence>
<accession>A0A9X2WMQ3</accession>
<protein>
    <submittedName>
        <fullName evidence="4">Marine proteobacterial sortase target protein</fullName>
    </submittedName>
</protein>
<dbReference type="InterPro" id="IPR022440">
    <property type="entry name" value="CHP03788"/>
</dbReference>
<dbReference type="PROSITE" id="PS50234">
    <property type="entry name" value="VWFA"/>
    <property type="match status" value="1"/>
</dbReference>
<dbReference type="SMART" id="SM00327">
    <property type="entry name" value="VWA"/>
    <property type="match status" value="1"/>
</dbReference>
<dbReference type="SUPFAM" id="SSF53300">
    <property type="entry name" value="vWA-like"/>
    <property type="match status" value="1"/>
</dbReference>
<dbReference type="EMBL" id="JAMTCD010000011">
    <property type="protein sequence ID" value="MCT7942187.1"/>
    <property type="molecule type" value="Genomic_DNA"/>
</dbReference>
<dbReference type="Pfam" id="PF13768">
    <property type="entry name" value="VWA_3"/>
    <property type="match status" value="1"/>
</dbReference>
<feature type="domain" description="VIT" evidence="3">
    <location>
        <begin position="42"/>
        <end position="170"/>
    </location>
</feature>
<keyword evidence="1" id="KW-1133">Transmembrane helix</keyword>
<gene>
    <name evidence="4" type="ORF">NE535_10330</name>
</gene>
<dbReference type="PANTHER" id="PTHR45737:SF6">
    <property type="entry name" value="VON WILLEBRAND FACTOR A DOMAIN-CONTAINING PROTEIN 5A"/>
    <property type="match status" value="1"/>
</dbReference>
<dbReference type="PANTHER" id="PTHR45737">
    <property type="entry name" value="VON WILLEBRAND FACTOR A DOMAIN-CONTAINING PROTEIN 5A"/>
    <property type="match status" value="1"/>
</dbReference>
<dbReference type="RefSeq" id="WP_261298563.1">
    <property type="nucleotide sequence ID" value="NZ_JAMTCD010000011.1"/>
</dbReference>
<dbReference type="Gene3D" id="3.40.50.410">
    <property type="entry name" value="von Willebrand factor, type A domain"/>
    <property type="match status" value="1"/>
</dbReference>
<proteinExistence type="predicted"/>
<reference evidence="4" key="1">
    <citation type="journal article" date="2023" name="Int. J. Syst. Evol. Microbiol.">
        <title>&lt;i&gt;Shewanella septentrionalis&lt;/i&gt; sp. nov. and &lt;i&gt;Shewanella holmiensis&lt;/i&gt; sp. nov., isolated from Baltic Sea water and sediments.</title>
        <authorList>
            <person name="Martin-Rodriguez A.J."/>
            <person name="Thorell K."/>
            <person name="Joffre E."/>
            <person name="Jensie-Markopoulos S."/>
            <person name="Moore E.R.B."/>
            <person name="Sjoling A."/>
        </authorList>
    </citation>
    <scope>NUCLEOTIDE SEQUENCE</scope>
    <source>
        <strain evidence="4">SP1S2-7</strain>
    </source>
</reference>
<dbReference type="AlphaFoldDB" id="A0A9X2WMQ3"/>
<dbReference type="Proteomes" id="UP001155546">
    <property type="component" value="Unassembled WGS sequence"/>
</dbReference>
<comment type="caution">
    <text evidence="4">The sequence shown here is derived from an EMBL/GenBank/DDBJ whole genome shotgun (WGS) entry which is preliminary data.</text>
</comment>
<dbReference type="SMART" id="SM00609">
    <property type="entry name" value="VIT"/>
    <property type="match status" value="1"/>
</dbReference>
<dbReference type="InterPro" id="IPR002035">
    <property type="entry name" value="VWF_A"/>
</dbReference>
<keyword evidence="5" id="KW-1185">Reference proteome</keyword>
<name>A0A9X2WMQ3_9GAMM</name>
<dbReference type="PROSITE" id="PS51468">
    <property type="entry name" value="VIT"/>
    <property type="match status" value="1"/>
</dbReference>